<reference evidence="1 2" key="1">
    <citation type="submission" date="2023-03" db="EMBL/GenBank/DDBJ databases">
        <title>High recombination rates correlate with genetic variation in Cardiocondyla obscurior ants.</title>
        <authorList>
            <person name="Errbii M."/>
        </authorList>
    </citation>
    <scope>NUCLEOTIDE SEQUENCE [LARGE SCALE GENOMIC DNA]</scope>
    <source>
        <strain evidence="1">Alpha-2009</strain>
        <tissue evidence="1">Whole body</tissue>
    </source>
</reference>
<keyword evidence="2" id="KW-1185">Reference proteome</keyword>
<sequence length="132" mass="15518">MHNKLKYCIMYEQYAFDRPIVIEEILNYGVNTKLLRATCVFLSCEEFIIRFDINLEKRKKKKIFVLFHERTVLEVECLTLVIILSQAWYLKIIINDSAKASLRRFLHTARSENSAGGANIRENLRASCPRTF</sequence>
<comment type="caution">
    <text evidence="1">The sequence shown here is derived from an EMBL/GenBank/DDBJ whole genome shotgun (WGS) entry which is preliminary data.</text>
</comment>
<evidence type="ECO:0000313" key="2">
    <source>
        <dbReference type="Proteomes" id="UP001430953"/>
    </source>
</evidence>
<gene>
    <name evidence="1" type="ORF">PUN28_003429</name>
</gene>
<accession>A0AAW2GKU3</accession>
<dbReference type="AlphaFoldDB" id="A0AAW2GKU3"/>
<name>A0AAW2GKU3_9HYME</name>
<evidence type="ECO:0000313" key="1">
    <source>
        <dbReference type="EMBL" id="KAL0128168.1"/>
    </source>
</evidence>
<organism evidence="1 2">
    <name type="scientific">Cardiocondyla obscurior</name>
    <dbReference type="NCBI Taxonomy" id="286306"/>
    <lineage>
        <taxon>Eukaryota</taxon>
        <taxon>Metazoa</taxon>
        <taxon>Ecdysozoa</taxon>
        <taxon>Arthropoda</taxon>
        <taxon>Hexapoda</taxon>
        <taxon>Insecta</taxon>
        <taxon>Pterygota</taxon>
        <taxon>Neoptera</taxon>
        <taxon>Endopterygota</taxon>
        <taxon>Hymenoptera</taxon>
        <taxon>Apocrita</taxon>
        <taxon>Aculeata</taxon>
        <taxon>Formicoidea</taxon>
        <taxon>Formicidae</taxon>
        <taxon>Myrmicinae</taxon>
        <taxon>Cardiocondyla</taxon>
    </lineage>
</organism>
<dbReference type="EMBL" id="JADYXP020000003">
    <property type="protein sequence ID" value="KAL0128168.1"/>
    <property type="molecule type" value="Genomic_DNA"/>
</dbReference>
<proteinExistence type="predicted"/>
<dbReference type="Proteomes" id="UP001430953">
    <property type="component" value="Unassembled WGS sequence"/>
</dbReference>
<protein>
    <submittedName>
        <fullName evidence="1">Uncharacterized protein</fullName>
    </submittedName>
</protein>